<keyword evidence="3" id="KW-1185">Reference proteome</keyword>
<dbReference type="PANTHER" id="PTHR31161">
    <property type="entry name" value="PROTEIN GRAVITROPIC IN THE LIGHT 1"/>
    <property type="match status" value="1"/>
</dbReference>
<dbReference type="Pfam" id="PF24994">
    <property type="entry name" value="GIL1_IRKI_C"/>
    <property type="match status" value="1"/>
</dbReference>
<reference evidence="2 3" key="1">
    <citation type="submission" date="2021-02" db="EMBL/GenBank/DDBJ databases">
        <title>Plant Genome Project.</title>
        <authorList>
            <person name="Zhang R.-G."/>
        </authorList>
    </citation>
    <scope>NUCLEOTIDE SEQUENCE [LARGE SCALE GENOMIC DNA]</scope>
    <source>
        <tissue evidence="2">Leaves</tissue>
    </source>
</reference>
<dbReference type="InterPro" id="IPR040225">
    <property type="entry name" value="GIL1-like"/>
</dbReference>
<protein>
    <recommendedName>
        <fullName evidence="1">GIL1/IRKI C-terminal domain-containing protein</fullName>
    </recommendedName>
</protein>
<sequence length="211" mass="23677">MLTCRTRLFQLASNVIENVVGSEETSKILEDYLNNILSKVKSMVRSDSISERHSSTPQIYNKPLAVRAKGCGKRLKGGKEKANGKTTDNSRRCNGCGKVGQSHNKRNCPMINNRGKHPRTPFYQEFVKMAKQIWILRGIASTIDPNAKLFFITKGCKFSDVYMEPIEEAACEDAAGSGEEKTSQQVEFMVMPGFKIGETLLKSRVYLSRMK</sequence>
<gene>
    <name evidence="2" type="ORF">JRO89_XS09G0132400</name>
</gene>
<dbReference type="Proteomes" id="UP000827721">
    <property type="component" value="Unassembled WGS sequence"/>
</dbReference>
<organism evidence="2 3">
    <name type="scientific">Xanthoceras sorbifolium</name>
    <dbReference type="NCBI Taxonomy" id="99658"/>
    <lineage>
        <taxon>Eukaryota</taxon>
        <taxon>Viridiplantae</taxon>
        <taxon>Streptophyta</taxon>
        <taxon>Embryophyta</taxon>
        <taxon>Tracheophyta</taxon>
        <taxon>Spermatophyta</taxon>
        <taxon>Magnoliopsida</taxon>
        <taxon>eudicotyledons</taxon>
        <taxon>Gunneridae</taxon>
        <taxon>Pentapetalae</taxon>
        <taxon>rosids</taxon>
        <taxon>malvids</taxon>
        <taxon>Sapindales</taxon>
        <taxon>Sapindaceae</taxon>
        <taxon>Xanthoceroideae</taxon>
        <taxon>Xanthoceras</taxon>
    </lineage>
</organism>
<name>A0ABQ8HLH1_9ROSI</name>
<accession>A0ABQ8HLH1</accession>
<evidence type="ECO:0000313" key="3">
    <source>
        <dbReference type="Proteomes" id="UP000827721"/>
    </source>
</evidence>
<dbReference type="InterPro" id="IPR056813">
    <property type="entry name" value="GIL1_IRKI_C"/>
</dbReference>
<feature type="domain" description="GIL1/IRKI C-terminal" evidence="1">
    <location>
        <begin position="150"/>
        <end position="206"/>
    </location>
</feature>
<dbReference type="EMBL" id="JAFEMO010000009">
    <property type="protein sequence ID" value="KAH7565103.1"/>
    <property type="molecule type" value="Genomic_DNA"/>
</dbReference>
<comment type="caution">
    <text evidence="2">The sequence shown here is derived from an EMBL/GenBank/DDBJ whole genome shotgun (WGS) entry which is preliminary data.</text>
</comment>
<evidence type="ECO:0000313" key="2">
    <source>
        <dbReference type="EMBL" id="KAH7565103.1"/>
    </source>
</evidence>
<proteinExistence type="predicted"/>
<evidence type="ECO:0000259" key="1">
    <source>
        <dbReference type="Pfam" id="PF24994"/>
    </source>
</evidence>